<feature type="non-terminal residue" evidence="1">
    <location>
        <position position="1"/>
    </location>
</feature>
<organism evidence="1 2">
    <name type="scientific">Lepidopterella palustris CBS 459.81</name>
    <dbReference type="NCBI Taxonomy" id="1314670"/>
    <lineage>
        <taxon>Eukaryota</taxon>
        <taxon>Fungi</taxon>
        <taxon>Dikarya</taxon>
        <taxon>Ascomycota</taxon>
        <taxon>Pezizomycotina</taxon>
        <taxon>Dothideomycetes</taxon>
        <taxon>Pleosporomycetidae</taxon>
        <taxon>Mytilinidiales</taxon>
        <taxon>Argynnaceae</taxon>
        <taxon>Lepidopterella</taxon>
    </lineage>
</organism>
<dbReference type="InterPro" id="IPR029063">
    <property type="entry name" value="SAM-dependent_MTases_sf"/>
</dbReference>
<evidence type="ECO:0000313" key="2">
    <source>
        <dbReference type="Proteomes" id="UP000250266"/>
    </source>
</evidence>
<sequence length="117" mass="13059">SVISEAEDYVEESDRLYHADWTGGRYLLPNDEREQERLEIQHTFLRSTDPLLINGLHRAPLPAGLQKVLDVGTGTGEWAIAFAETYPSAMVTAVGMSPNVMPRETHQNCNFLVSDAE</sequence>
<evidence type="ECO:0000313" key="1">
    <source>
        <dbReference type="EMBL" id="OCK78459.1"/>
    </source>
</evidence>
<dbReference type="CDD" id="cd02440">
    <property type="entry name" value="AdoMet_MTases"/>
    <property type="match status" value="1"/>
</dbReference>
<accession>A0A8E2E784</accession>
<feature type="non-terminal residue" evidence="1">
    <location>
        <position position="117"/>
    </location>
</feature>
<protein>
    <recommendedName>
        <fullName evidence="3">S-adenosyl-L-methionine-dependent methyltransferase</fullName>
    </recommendedName>
</protein>
<dbReference type="Gene3D" id="3.40.50.150">
    <property type="entry name" value="Vaccinia Virus protein VP39"/>
    <property type="match status" value="1"/>
</dbReference>
<dbReference type="AlphaFoldDB" id="A0A8E2E784"/>
<keyword evidence="2" id="KW-1185">Reference proteome</keyword>
<dbReference type="SUPFAM" id="SSF53335">
    <property type="entry name" value="S-adenosyl-L-methionine-dependent methyltransferases"/>
    <property type="match status" value="1"/>
</dbReference>
<name>A0A8E2E784_9PEZI</name>
<proteinExistence type="predicted"/>
<gene>
    <name evidence="1" type="ORF">K432DRAFT_270753</name>
</gene>
<reference evidence="1 2" key="1">
    <citation type="journal article" date="2016" name="Nat. Commun.">
        <title>Ectomycorrhizal ecology is imprinted in the genome of the dominant symbiotic fungus Cenococcum geophilum.</title>
        <authorList>
            <consortium name="DOE Joint Genome Institute"/>
            <person name="Peter M."/>
            <person name="Kohler A."/>
            <person name="Ohm R.A."/>
            <person name="Kuo A."/>
            <person name="Krutzmann J."/>
            <person name="Morin E."/>
            <person name="Arend M."/>
            <person name="Barry K.W."/>
            <person name="Binder M."/>
            <person name="Choi C."/>
            <person name="Clum A."/>
            <person name="Copeland A."/>
            <person name="Grisel N."/>
            <person name="Haridas S."/>
            <person name="Kipfer T."/>
            <person name="LaButti K."/>
            <person name="Lindquist E."/>
            <person name="Lipzen A."/>
            <person name="Maire R."/>
            <person name="Meier B."/>
            <person name="Mihaltcheva S."/>
            <person name="Molinier V."/>
            <person name="Murat C."/>
            <person name="Poggeler S."/>
            <person name="Quandt C.A."/>
            <person name="Sperisen C."/>
            <person name="Tritt A."/>
            <person name="Tisserant E."/>
            <person name="Crous P.W."/>
            <person name="Henrissat B."/>
            <person name="Nehls U."/>
            <person name="Egli S."/>
            <person name="Spatafora J.W."/>
            <person name="Grigoriev I.V."/>
            <person name="Martin F.M."/>
        </authorList>
    </citation>
    <scope>NUCLEOTIDE SEQUENCE [LARGE SCALE GENOMIC DNA]</scope>
    <source>
        <strain evidence="1 2">CBS 459.81</strain>
    </source>
</reference>
<dbReference type="Proteomes" id="UP000250266">
    <property type="component" value="Unassembled WGS sequence"/>
</dbReference>
<dbReference type="OrthoDB" id="2013972at2759"/>
<evidence type="ECO:0008006" key="3">
    <source>
        <dbReference type="Google" id="ProtNLM"/>
    </source>
</evidence>
<dbReference type="EMBL" id="KV745058">
    <property type="protein sequence ID" value="OCK78459.1"/>
    <property type="molecule type" value="Genomic_DNA"/>
</dbReference>